<gene>
    <name evidence="4" type="ORF">SAMN05216186_12551</name>
</gene>
<dbReference type="GO" id="GO:0016787">
    <property type="term" value="F:hydrolase activity"/>
    <property type="evidence" value="ECO:0007669"/>
    <property type="project" value="UniProtKB-KW"/>
</dbReference>
<evidence type="ECO:0000256" key="3">
    <source>
        <dbReference type="SAM" id="SignalP"/>
    </source>
</evidence>
<dbReference type="InterPro" id="IPR029058">
    <property type="entry name" value="AB_hydrolase_fold"/>
</dbReference>
<dbReference type="PANTHER" id="PTHR43037">
    <property type="entry name" value="UNNAMED PRODUCT-RELATED"/>
    <property type="match status" value="1"/>
</dbReference>
<reference evidence="4 5" key="1">
    <citation type="submission" date="2016-10" db="EMBL/GenBank/DDBJ databases">
        <authorList>
            <person name="de Groot N.N."/>
        </authorList>
    </citation>
    <scope>NUCLEOTIDE SEQUENCE [LARGE SCALE GENOMIC DNA]</scope>
    <source>
        <strain evidence="4 5">JCM 21544</strain>
    </source>
</reference>
<feature type="chain" id="PRO_5011615310" description="Plasmid partitioning protein" evidence="3">
    <location>
        <begin position="29"/>
        <end position="283"/>
    </location>
</feature>
<evidence type="ECO:0000313" key="4">
    <source>
        <dbReference type="EMBL" id="SDL62669.1"/>
    </source>
</evidence>
<evidence type="ECO:0008006" key="6">
    <source>
        <dbReference type="Google" id="ProtNLM"/>
    </source>
</evidence>
<dbReference type="STRING" id="137658.SAMN05216186_12551"/>
<dbReference type="RefSeq" id="WP_084339232.1">
    <property type="nucleotide sequence ID" value="NZ_FNFD01000025.1"/>
</dbReference>
<protein>
    <recommendedName>
        <fullName evidence="6">Plasmid partitioning protein</fullName>
    </recommendedName>
</protein>
<dbReference type="Gene3D" id="3.40.50.1820">
    <property type="entry name" value="alpha/beta hydrolase"/>
    <property type="match status" value="1"/>
</dbReference>
<feature type="signal peptide" evidence="3">
    <location>
        <begin position="1"/>
        <end position="28"/>
    </location>
</feature>
<dbReference type="PANTHER" id="PTHR43037:SF5">
    <property type="entry name" value="FERULOYL ESTERASE"/>
    <property type="match status" value="1"/>
</dbReference>
<organism evidence="4 5">
    <name type="scientific">Pseudomonas indica</name>
    <dbReference type="NCBI Taxonomy" id="137658"/>
    <lineage>
        <taxon>Bacteria</taxon>
        <taxon>Pseudomonadati</taxon>
        <taxon>Pseudomonadota</taxon>
        <taxon>Gammaproteobacteria</taxon>
        <taxon>Pseudomonadales</taxon>
        <taxon>Pseudomonadaceae</taxon>
        <taxon>Pseudomonas</taxon>
    </lineage>
</organism>
<sequence>MLRSFATATCRSLLCALLALLGTGIAWADSRCSERSATLLLPAKVSCSYQTTWISSGPLSIRQVIYQTPLGTPPAKGWPVVLVYQGSFFPLDDFTYYSNMPFGGFYEGKLIQKLLDNGYAVIAPSAPADLFWQTNIPGLAQAYELSTDYQFIGNVLQAIRQGHFGRLDPSRQYATGISSGGYNTSRMAVSFPGQFKALAIQSASYATCSGPVCVVPELPANHPPTTFLHGFVDAVVPWWSMDLYYDRLLYQGIETTRYTEPLGGHEWFSASPRHILAWFNAHP</sequence>
<dbReference type="AlphaFoldDB" id="A0A1G9LKY8"/>
<dbReference type="InterPro" id="IPR050955">
    <property type="entry name" value="Plant_Biomass_Hydrol_Est"/>
</dbReference>
<dbReference type="Proteomes" id="UP000198706">
    <property type="component" value="Unassembled WGS sequence"/>
</dbReference>
<proteinExistence type="predicted"/>
<dbReference type="SUPFAM" id="SSF53474">
    <property type="entry name" value="alpha/beta-Hydrolases"/>
    <property type="match status" value="1"/>
</dbReference>
<keyword evidence="1 3" id="KW-0732">Signal</keyword>
<keyword evidence="2" id="KW-0378">Hydrolase</keyword>
<evidence type="ECO:0000313" key="5">
    <source>
        <dbReference type="Proteomes" id="UP000198706"/>
    </source>
</evidence>
<name>A0A1G9LKY8_9PSED</name>
<evidence type="ECO:0000256" key="2">
    <source>
        <dbReference type="ARBA" id="ARBA00022801"/>
    </source>
</evidence>
<dbReference type="EMBL" id="FNFD01000025">
    <property type="protein sequence ID" value="SDL62669.1"/>
    <property type="molecule type" value="Genomic_DNA"/>
</dbReference>
<accession>A0A1G9LKY8</accession>
<keyword evidence="5" id="KW-1185">Reference proteome</keyword>
<dbReference type="ESTHER" id="9psed-a0a1g9lky8">
    <property type="family name" value="Extracel-MCL-phaZ"/>
</dbReference>
<evidence type="ECO:0000256" key="1">
    <source>
        <dbReference type="ARBA" id="ARBA00022729"/>
    </source>
</evidence>